<evidence type="ECO:0000313" key="8">
    <source>
        <dbReference type="EMBL" id="KAL0450372.1"/>
    </source>
</evidence>
<dbReference type="PANTHER" id="PTHR32467">
    <property type="entry name" value="AP2-LIKE ETHYLENE-RESPONSIVE TRANSCRIPTION FACTOR"/>
    <property type="match status" value="1"/>
</dbReference>
<name>A0AAW2X881_9LAMI</name>
<gene>
    <name evidence="8" type="ORF">Slati_1593600</name>
</gene>
<feature type="domain" description="AP2/ERF" evidence="7">
    <location>
        <begin position="158"/>
        <end position="201"/>
    </location>
</feature>
<accession>A0AAW2X881</accession>
<dbReference type="InterPro" id="IPR016177">
    <property type="entry name" value="DNA-bd_dom_sf"/>
</dbReference>
<evidence type="ECO:0000256" key="4">
    <source>
        <dbReference type="ARBA" id="ARBA00023163"/>
    </source>
</evidence>
<evidence type="ECO:0000259" key="7">
    <source>
        <dbReference type="SMART" id="SM00380"/>
    </source>
</evidence>
<evidence type="ECO:0000256" key="3">
    <source>
        <dbReference type="ARBA" id="ARBA00023125"/>
    </source>
</evidence>
<evidence type="ECO:0000256" key="6">
    <source>
        <dbReference type="SAM" id="MobiDB-lite"/>
    </source>
</evidence>
<comment type="subcellular location">
    <subcellularLocation>
        <location evidence="1">Nucleus</location>
    </subcellularLocation>
</comment>
<feature type="region of interest" description="Disordered" evidence="6">
    <location>
        <begin position="1"/>
        <end position="60"/>
    </location>
</feature>
<dbReference type="GO" id="GO:0003700">
    <property type="term" value="F:DNA-binding transcription factor activity"/>
    <property type="evidence" value="ECO:0007669"/>
    <property type="project" value="InterPro"/>
</dbReference>
<keyword evidence="5" id="KW-0539">Nucleus</keyword>
<reference evidence="8" key="2">
    <citation type="journal article" date="2024" name="Plant">
        <title>Genomic evolution and insights into agronomic trait innovations of Sesamum species.</title>
        <authorList>
            <person name="Miao H."/>
            <person name="Wang L."/>
            <person name="Qu L."/>
            <person name="Liu H."/>
            <person name="Sun Y."/>
            <person name="Le M."/>
            <person name="Wang Q."/>
            <person name="Wei S."/>
            <person name="Zheng Y."/>
            <person name="Lin W."/>
            <person name="Duan Y."/>
            <person name="Cao H."/>
            <person name="Xiong S."/>
            <person name="Wang X."/>
            <person name="Wei L."/>
            <person name="Li C."/>
            <person name="Ma Q."/>
            <person name="Ju M."/>
            <person name="Zhao R."/>
            <person name="Li G."/>
            <person name="Mu C."/>
            <person name="Tian Q."/>
            <person name="Mei H."/>
            <person name="Zhang T."/>
            <person name="Gao T."/>
            <person name="Zhang H."/>
        </authorList>
    </citation>
    <scope>NUCLEOTIDE SEQUENCE</scope>
    <source>
        <strain evidence="8">KEN1</strain>
    </source>
</reference>
<keyword evidence="3" id="KW-0238">DNA-binding</keyword>
<dbReference type="AlphaFoldDB" id="A0AAW2X881"/>
<dbReference type="InterPro" id="IPR001471">
    <property type="entry name" value="AP2/ERF_dom"/>
</dbReference>
<dbReference type="GO" id="GO:0003677">
    <property type="term" value="F:DNA binding"/>
    <property type="evidence" value="ECO:0007669"/>
    <property type="project" value="UniProtKB-KW"/>
</dbReference>
<keyword evidence="2" id="KW-0805">Transcription regulation</keyword>
<dbReference type="PANTHER" id="PTHR32467:SF142">
    <property type="entry name" value="FLORAL HOMEOTIC PROTEIN APETALA 2"/>
    <property type="match status" value="1"/>
</dbReference>
<evidence type="ECO:0000256" key="1">
    <source>
        <dbReference type="ARBA" id="ARBA00004123"/>
    </source>
</evidence>
<sequence length="338" mass="37418">MWDLNDSPEQRRGDDESEECSDEKGKRVGSVSNSSSSAVVVEDGSEEEDGERGGRTRKRSSKIFGFSVAHDGKYDDDETGPCSSPVTRQFFPVDESEMVSGRGLADFPRAHWVGVKFCQSGPHGGGSGSNSAIVGKSGADMAQPLKKSRRGPRSRSSQYRGVTFYRRTGRWESHICAYDRAAIKFRGVDADINFSLEDYEDDLKQMSNLTKEEFVHVLRRQSTGFPRGSSKYRGVTLHKCGRWEARMGQFLGKKYNILILIKAAIKCKEGKLLQILIPVFTKKELKGTTAAESSNNTSDHNLDLSLGNSASRPVGGQESGLRDQHCSFEVDWRRRGGA</sequence>
<dbReference type="EMBL" id="JACGWN010000005">
    <property type="protein sequence ID" value="KAL0450372.1"/>
    <property type="molecule type" value="Genomic_DNA"/>
</dbReference>
<evidence type="ECO:0000256" key="2">
    <source>
        <dbReference type="ARBA" id="ARBA00023015"/>
    </source>
</evidence>
<organism evidence="8">
    <name type="scientific">Sesamum latifolium</name>
    <dbReference type="NCBI Taxonomy" id="2727402"/>
    <lineage>
        <taxon>Eukaryota</taxon>
        <taxon>Viridiplantae</taxon>
        <taxon>Streptophyta</taxon>
        <taxon>Embryophyta</taxon>
        <taxon>Tracheophyta</taxon>
        <taxon>Spermatophyta</taxon>
        <taxon>Magnoliopsida</taxon>
        <taxon>eudicotyledons</taxon>
        <taxon>Gunneridae</taxon>
        <taxon>Pentapetalae</taxon>
        <taxon>asterids</taxon>
        <taxon>lamiids</taxon>
        <taxon>Lamiales</taxon>
        <taxon>Pedaliaceae</taxon>
        <taxon>Sesamum</taxon>
    </lineage>
</organism>
<comment type="caution">
    <text evidence="8">The sequence shown here is derived from an EMBL/GenBank/DDBJ whole genome shotgun (WGS) entry which is preliminary data.</text>
</comment>
<proteinExistence type="predicted"/>
<feature type="region of interest" description="Disordered" evidence="6">
    <location>
        <begin position="288"/>
        <end position="322"/>
    </location>
</feature>
<feature type="compositionally biased region" description="Low complexity" evidence="6">
    <location>
        <begin position="28"/>
        <end position="42"/>
    </location>
</feature>
<dbReference type="SMART" id="SM00380">
    <property type="entry name" value="AP2"/>
    <property type="match status" value="1"/>
</dbReference>
<evidence type="ECO:0000256" key="5">
    <source>
        <dbReference type="ARBA" id="ARBA00023242"/>
    </source>
</evidence>
<reference evidence="8" key="1">
    <citation type="submission" date="2020-06" db="EMBL/GenBank/DDBJ databases">
        <authorList>
            <person name="Li T."/>
            <person name="Hu X."/>
            <person name="Zhang T."/>
            <person name="Song X."/>
            <person name="Zhang H."/>
            <person name="Dai N."/>
            <person name="Sheng W."/>
            <person name="Hou X."/>
            <person name="Wei L."/>
        </authorList>
    </citation>
    <scope>NUCLEOTIDE SEQUENCE</scope>
    <source>
        <strain evidence="8">KEN1</strain>
        <tissue evidence="8">Leaf</tissue>
    </source>
</reference>
<dbReference type="SUPFAM" id="SSF54171">
    <property type="entry name" value="DNA-binding domain"/>
    <property type="match status" value="1"/>
</dbReference>
<dbReference type="GO" id="GO:0005634">
    <property type="term" value="C:nucleus"/>
    <property type="evidence" value="ECO:0007669"/>
    <property type="project" value="UniProtKB-SubCell"/>
</dbReference>
<feature type="compositionally biased region" description="Polar residues" evidence="6">
    <location>
        <begin position="290"/>
        <end position="299"/>
    </location>
</feature>
<protein>
    <submittedName>
        <fullName evidence="8">Floral homeotic protein APETALA 2</fullName>
    </submittedName>
</protein>
<keyword evidence="4" id="KW-0804">Transcription</keyword>